<accession>A0ACC3T346</accession>
<organism evidence="1 2">
    <name type="scientific">Lipomyces kononenkoae</name>
    <name type="common">Yeast</name>
    <dbReference type="NCBI Taxonomy" id="34357"/>
    <lineage>
        <taxon>Eukaryota</taxon>
        <taxon>Fungi</taxon>
        <taxon>Dikarya</taxon>
        <taxon>Ascomycota</taxon>
        <taxon>Saccharomycotina</taxon>
        <taxon>Lipomycetes</taxon>
        <taxon>Lipomycetales</taxon>
        <taxon>Lipomycetaceae</taxon>
        <taxon>Lipomyces</taxon>
    </lineage>
</organism>
<sequence length="423" mass="46838">MASSKGCLTCRARRKKCDKVKPKCVACDRNVLICVYPDDSHLGAEMSNFTARAYSEMSNLVKSQRTDSIHRSIPLLPLKRTESSPDGVTLSGVHYGEQKSTLHAVATYEHCAQALRSLKHGLTRFASGQTDLALELLITTLLFCLAESIRGDRDGNSFHHLRAARQLFPAVVRDTARSTSDPETALFVMELYAYILTVSSSSLAVDENYSLVRDSELVFAAIEAMNKPVTGMLFGCAYELFGLIPSAARVPGKGNLSDKLNATETDLLQGTSKRCELRSRVQSWVPGPVSGRDPVIAGKLYQFALLLLLEDYQVSFSSYNTEAESNNFVSNFIYLLRSLPVDSDVATTLCWPIAVAGSYAHEPEHRRFIRQYLLSMEARYQFGNIIQVLGLLDSLWDRSHDTCSHPGDLITAMKSKGIFVMLV</sequence>
<keyword evidence="2" id="KW-1185">Reference proteome</keyword>
<proteinExistence type="predicted"/>
<comment type="caution">
    <text evidence="1">The sequence shown here is derived from an EMBL/GenBank/DDBJ whole genome shotgun (WGS) entry which is preliminary data.</text>
</comment>
<evidence type="ECO:0000313" key="1">
    <source>
        <dbReference type="EMBL" id="KAK9238149.1"/>
    </source>
</evidence>
<dbReference type="EMBL" id="MU971360">
    <property type="protein sequence ID" value="KAK9238149.1"/>
    <property type="molecule type" value="Genomic_DNA"/>
</dbReference>
<reference evidence="2" key="1">
    <citation type="journal article" date="2024" name="Front. Bioeng. Biotechnol.">
        <title>Genome-scale model development and genomic sequencing of the oleaginous clade Lipomyces.</title>
        <authorList>
            <person name="Czajka J.J."/>
            <person name="Han Y."/>
            <person name="Kim J."/>
            <person name="Mondo S.J."/>
            <person name="Hofstad B.A."/>
            <person name="Robles A."/>
            <person name="Haridas S."/>
            <person name="Riley R."/>
            <person name="LaButti K."/>
            <person name="Pangilinan J."/>
            <person name="Andreopoulos W."/>
            <person name="Lipzen A."/>
            <person name="Yan J."/>
            <person name="Wang M."/>
            <person name="Ng V."/>
            <person name="Grigoriev I.V."/>
            <person name="Spatafora J.W."/>
            <person name="Magnuson J.K."/>
            <person name="Baker S.E."/>
            <person name="Pomraning K.R."/>
        </authorList>
    </citation>
    <scope>NUCLEOTIDE SEQUENCE [LARGE SCALE GENOMIC DNA]</scope>
    <source>
        <strain evidence="2">CBS 7786</strain>
    </source>
</reference>
<evidence type="ECO:0000313" key="2">
    <source>
        <dbReference type="Proteomes" id="UP001433508"/>
    </source>
</evidence>
<gene>
    <name evidence="1" type="ORF">V1525DRAFT_456158</name>
</gene>
<dbReference type="Proteomes" id="UP001433508">
    <property type="component" value="Unassembled WGS sequence"/>
</dbReference>
<name>A0ACC3T346_LIPKO</name>
<protein>
    <submittedName>
        <fullName evidence="1">C6 zinc finger domain protein</fullName>
    </submittedName>
</protein>